<reference evidence="2 3" key="1">
    <citation type="journal article" date="2011" name="J. Bacteriol.">
        <title>Genome sequence of Halorhabdus tiamatea, the first archaeon isolated from a deep-sea anoxic brine lake.</title>
        <authorList>
            <person name="Antunes A."/>
            <person name="Alam I."/>
            <person name="Bajic V.B."/>
            <person name="Stingl U."/>
        </authorList>
    </citation>
    <scope>NUCLEOTIDE SEQUENCE [LARGE SCALE GENOMIC DNA]</scope>
    <source>
        <strain evidence="2 3">SARL4B</strain>
    </source>
</reference>
<reference evidence="2 3" key="2">
    <citation type="journal article" date="2013" name="PLoS ONE">
        <title>INDIGO - INtegrated Data Warehouse of MIcrobial GenOmes with Examples from the Red Sea Extremophiles.</title>
        <authorList>
            <person name="Alam I."/>
            <person name="Antunes A."/>
            <person name="Kamau A.A."/>
            <person name="Ba Alawi W."/>
            <person name="Kalkatawi M."/>
            <person name="Stingl U."/>
            <person name="Bajic V.B."/>
        </authorList>
    </citation>
    <scope>NUCLEOTIDE SEQUENCE [LARGE SCALE GENOMIC DNA]</scope>
    <source>
        <strain evidence="2 3">SARL4B</strain>
    </source>
</reference>
<keyword evidence="1" id="KW-0472">Membrane</keyword>
<comment type="caution">
    <text evidence="2">The sequence shown here is derived from an EMBL/GenBank/DDBJ whole genome shotgun (WGS) entry which is preliminary data.</text>
</comment>
<sequence>MDELIKGHRFGPIEFQAIVPLSLAAAALGVGLVRSVHGSGDPLLTWAITTGGVFATLYTVYRLILYP</sequence>
<accession>U2FGT3</accession>
<feature type="transmembrane region" description="Helical" evidence="1">
    <location>
        <begin position="44"/>
        <end position="64"/>
    </location>
</feature>
<proteinExistence type="predicted"/>
<dbReference type="AlphaFoldDB" id="U2FGT3"/>
<dbReference type="Proteomes" id="UP000003861">
    <property type="component" value="Unassembled WGS sequence"/>
</dbReference>
<dbReference type="EMBL" id="AFNT02000003">
    <property type="protein sequence ID" value="ERJ07434.1"/>
    <property type="molecule type" value="Genomic_DNA"/>
</dbReference>
<name>U2FGT3_9EURY</name>
<keyword evidence="1" id="KW-0812">Transmembrane</keyword>
<protein>
    <submittedName>
        <fullName evidence="2">Uncharacterized protein</fullName>
    </submittedName>
</protein>
<organism evidence="2 3">
    <name type="scientific">Halorhabdus tiamatea SARL4B</name>
    <dbReference type="NCBI Taxonomy" id="1033806"/>
    <lineage>
        <taxon>Archaea</taxon>
        <taxon>Methanobacteriati</taxon>
        <taxon>Methanobacteriota</taxon>
        <taxon>Stenosarchaea group</taxon>
        <taxon>Halobacteria</taxon>
        <taxon>Halobacteriales</taxon>
        <taxon>Haloarculaceae</taxon>
        <taxon>Halorhabdus</taxon>
    </lineage>
</organism>
<evidence type="ECO:0000313" key="3">
    <source>
        <dbReference type="Proteomes" id="UP000003861"/>
    </source>
</evidence>
<evidence type="ECO:0000256" key="1">
    <source>
        <dbReference type="SAM" id="Phobius"/>
    </source>
</evidence>
<evidence type="ECO:0000313" key="2">
    <source>
        <dbReference type="EMBL" id="ERJ07434.1"/>
    </source>
</evidence>
<gene>
    <name evidence="2" type="ORF">HLRTI_000476</name>
</gene>
<feature type="transmembrane region" description="Helical" evidence="1">
    <location>
        <begin position="12"/>
        <end position="32"/>
    </location>
</feature>
<keyword evidence="1" id="KW-1133">Transmembrane helix</keyword>